<proteinExistence type="predicted"/>
<reference evidence="2 4" key="1">
    <citation type="submission" date="2023-09" db="EMBL/GenBank/DDBJ databases">
        <title>Nesidiocoris tenuis whole genome shotgun sequence.</title>
        <authorList>
            <person name="Shibata T."/>
            <person name="Shimoda M."/>
            <person name="Kobayashi T."/>
            <person name="Uehara T."/>
        </authorList>
    </citation>
    <scope>NUCLEOTIDE SEQUENCE [LARGE SCALE GENOMIC DNA]</scope>
    <source>
        <strain evidence="2 4">Japan</strain>
    </source>
</reference>
<feature type="region of interest" description="Disordered" evidence="1">
    <location>
        <begin position="49"/>
        <end position="80"/>
    </location>
</feature>
<gene>
    <name evidence="2" type="ORF">NTJ_12469</name>
    <name evidence="3" type="ORF">NTJ_12470</name>
</gene>
<feature type="region of interest" description="Disordered" evidence="1">
    <location>
        <begin position="1"/>
        <end position="26"/>
    </location>
</feature>
<accession>A0ABN7BA19</accession>
<evidence type="ECO:0000256" key="1">
    <source>
        <dbReference type="SAM" id="MobiDB-lite"/>
    </source>
</evidence>
<name>A0ABN7BA19_9HEMI</name>
<evidence type="ECO:0000313" key="2">
    <source>
        <dbReference type="EMBL" id="BES99652.1"/>
    </source>
</evidence>
<dbReference type="EMBL" id="AP028918">
    <property type="protein sequence ID" value="BES99653.1"/>
    <property type="molecule type" value="Genomic_DNA"/>
</dbReference>
<evidence type="ECO:0000313" key="3">
    <source>
        <dbReference type="EMBL" id="BES99653.1"/>
    </source>
</evidence>
<reference evidence="2" key="2">
    <citation type="submission" date="2023-09" db="EMBL/GenBank/DDBJ databases">
        <authorList>
            <consortium name="Insect Design Technology Group"/>
            <person name="Shibata T."/>
            <person name="Kobayashi T."/>
            <person name="Uehara T."/>
        </authorList>
    </citation>
    <scope>NUCLEOTIDE SEQUENCE</scope>
    <source>
        <strain evidence="2">Japan</strain>
    </source>
</reference>
<sequence>MEPNWDQVDNKLAQSLGPEENDSDLDKESAANWVERGGIGDKVVCQRTHPNSKKTVPDWSNEEKKATKWTKIGSEFGQKL</sequence>
<protein>
    <submittedName>
        <fullName evidence="2">Uncharacterized protein</fullName>
    </submittedName>
</protein>
<keyword evidence="4" id="KW-1185">Reference proteome</keyword>
<evidence type="ECO:0000313" key="4">
    <source>
        <dbReference type="Proteomes" id="UP001307889"/>
    </source>
</evidence>
<dbReference type="Proteomes" id="UP001307889">
    <property type="component" value="Chromosome 10"/>
</dbReference>
<organism evidence="2 4">
    <name type="scientific">Nesidiocoris tenuis</name>
    <dbReference type="NCBI Taxonomy" id="355587"/>
    <lineage>
        <taxon>Eukaryota</taxon>
        <taxon>Metazoa</taxon>
        <taxon>Ecdysozoa</taxon>
        <taxon>Arthropoda</taxon>
        <taxon>Hexapoda</taxon>
        <taxon>Insecta</taxon>
        <taxon>Pterygota</taxon>
        <taxon>Neoptera</taxon>
        <taxon>Paraneoptera</taxon>
        <taxon>Hemiptera</taxon>
        <taxon>Heteroptera</taxon>
        <taxon>Panheteroptera</taxon>
        <taxon>Cimicomorpha</taxon>
        <taxon>Miridae</taxon>
        <taxon>Dicyphina</taxon>
        <taxon>Nesidiocoris</taxon>
    </lineage>
</organism>
<dbReference type="EMBL" id="AP028918">
    <property type="protein sequence ID" value="BES99652.1"/>
    <property type="molecule type" value="Genomic_DNA"/>
</dbReference>